<dbReference type="PRINTS" id="PR00756">
    <property type="entry name" value="ALADIPTASE"/>
</dbReference>
<comment type="subcellular location">
    <subcellularLocation>
        <location evidence="2">Cytoplasm</location>
    </subcellularLocation>
</comment>
<keyword evidence="11" id="KW-0482">Metalloprotease</keyword>
<feature type="active site" description="Proton donor" evidence="14">
    <location>
        <position position="374"/>
    </location>
</feature>
<dbReference type="InterPro" id="IPR045357">
    <property type="entry name" value="Aminopeptidase_N-like_N"/>
</dbReference>
<organism evidence="18 19">
    <name type="scientific">Compostimonas suwonensis</name>
    <dbReference type="NCBI Taxonomy" id="1048394"/>
    <lineage>
        <taxon>Bacteria</taxon>
        <taxon>Bacillati</taxon>
        <taxon>Actinomycetota</taxon>
        <taxon>Actinomycetes</taxon>
        <taxon>Micrococcales</taxon>
        <taxon>Microbacteriaceae</taxon>
        <taxon>Compostimonas</taxon>
    </lineage>
</organism>
<dbReference type="AlphaFoldDB" id="A0A2M9BUC1"/>
<accession>A0A2M9BUC1</accession>
<dbReference type="GO" id="GO:0005737">
    <property type="term" value="C:cytoplasm"/>
    <property type="evidence" value="ECO:0007669"/>
    <property type="project" value="UniProtKB-SubCell"/>
</dbReference>
<dbReference type="Pfam" id="PF01433">
    <property type="entry name" value="Peptidase_M1"/>
    <property type="match status" value="1"/>
</dbReference>
<dbReference type="InterPro" id="IPR001930">
    <property type="entry name" value="Peptidase_M1"/>
</dbReference>
<evidence type="ECO:0000256" key="7">
    <source>
        <dbReference type="ARBA" id="ARBA00022670"/>
    </source>
</evidence>
<evidence type="ECO:0000256" key="8">
    <source>
        <dbReference type="ARBA" id="ARBA00022723"/>
    </source>
</evidence>
<keyword evidence="9" id="KW-0378">Hydrolase</keyword>
<dbReference type="PANTHER" id="PTHR45726:SF3">
    <property type="entry name" value="LEUKOTRIENE A-4 HYDROLASE"/>
    <property type="match status" value="1"/>
</dbReference>
<protein>
    <recommendedName>
        <fullName evidence="5">Aminopeptidase N</fullName>
        <ecNumber evidence="4">3.4.11.2</ecNumber>
    </recommendedName>
    <alternativeName>
        <fullName evidence="12">Alanine aminopeptidase</fullName>
    </alternativeName>
    <alternativeName>
        <fullName evidence="13">Lysyl aminopeptidase</fullName>
    </alternativeName>
</protein>
<comment type="catalytic activity">
    <reaction evidence="1">
        <text>Release of an N-terminal amino acid, Xaa-|-Yaa- from a peptide, amide or arylamide. Xaa is preferably Ala, but may be most amino acids including Pro (slow action). When a terminal hydrophobic residue is followed by a prolyl residue, the two may be released as an intact Xaa-Pro dipeptide.</text>
        <dbReference type="EC" id="3.4.11.2"/>
    </reaction>
</comment>
<evidence type="ECO:0000256" key="3">
    <source>
        <dbReference type="ARBA" id="ARBA00010136"/>
    </source>
</evidence>
<dbReference type="GO" id="GO:0006508">
    <property type="term" value="P:proteolysis"/>
    <property type="evidence" value="ECO:0007669"/>
    <property type="project" value="UniProtKB-KW"/>
</dbReference>
<comment type="similarity">
    <text evidence="3">Belongs to the peptidase M1 family.</text>
</comment>
<evidence type="ECO:0000256" key="2">
    <source>
        <dbReference type="ARBA" id="ARBA00004496"/>
    </source>
</evidence>
<evidence type="ECO:0000256" key="1">
    <source>
        <dbReference type="ARBA" id="ARBA00000098"/>
    </source>
</evidence>
<dbReference type="OrthoDB" id="100605at2"/>
<keyword evidence="18" id="KW-0031">Aminopeptidase</keyword>
<evidence type="ECO:0000256" key="10">
    <source>
        <dbReference type="ARBA" id="ARBA00022833"/>
    </source>
</evidence>
<feature type="binding site" evidence="15">
    <location>
        <position position="302"/>
    </location>
    <ligand>
        <name>Zn(2+)</name>
        <dbReference type="ChEBI" id="CHEBI:29105"/>
        <note>catalytic</note>
    </ligand>
</feature>
<dbReference type="Gene3D" id="2.60.40.1730">
    <property type="entry name" value="tricorn interacting facor f3 domain"/>
    <property type="match status" value="1"/>
</dbReference>
<keyword evidence="19" id="KW-1185">Reference proteome</keyword>
<proteinExistence type="inferred from homology"/>
<feature type="binding site" evidence="15">
    <location>
        <position position="298"/>
    </location>
    <ligand>
        <name>Zn(2+)</name>
        <dbReference type="ChEBI" id="CHEBI:29105"/>
        <note>catalytic</note>
    </ligand>
</feature>
<evidence type="ECO:0000256" key="15">
    <source>
        <dbReference type="PIRSR" id="PIRSR634015-3"/>
    </source>
</evidence>
<evidence type="ECO:0000256" key="5">
    <source>
        <dbReference type="ARBA" id="ARBA00015611"/>
    </source>
</evidence>
<dbReference type="InterPro" id="IPR042097">
    <property type="entry name" value="Aminopeptidase_N-like_N_sf"/>
</dbReference>
<comment type="caution">
    <text evidence="18">The sequence shown here is derived from an EMBL/GenBank/DDBJ whole genome shotgun (WGS) entry which is preliminary data.</text>
</comment>
<dbReference type="SUPFAM" id="SSF55486">
    <property type="entry name" value="Metalloproteases ('zincins'), catalytic domain"/>
    <property type="match status" value="1"/>
</dbReference>
<dbReference type="EC" id="3.4.11.2" evidence="4"/>
<dbReference type="EMBL" id="PGFB01000004">
    <property type="protein sequence ID" value="PJJ61548.1"/>
    <property type="molecule type" value="Genomic_DNA"/>
</dbReference>
<evidence type="ECO:0000259" key="16">
    <source>
        <dbReference type="Pfam" id="PF01433"/>
    </source>
</evidence>
<sequence>MSLIQQPAGIGAPSAGDPYLPTSGNAGYTVDRYDLVLDYRVASNRLSGRATITARATTRLTRFSLDLAGLSADKVTVDGGRTAKVAQAAGKLTITPSAAIAEGATFTVVVRYSGAPRPLNSRWGEVGWEELTDGVIVAGQPCGAPSWFPCDDHPSDKATYRIEVSCESVYRVVCNGELTSRTVRASRTTWVFETPEPVASYLATVQIGRYDDELNGPGPVPNRVYLPNDLRESAQVDFSRQHEMIGVFERLFGPYPFGGYTAVVTDDELEIPLEAHGMAIFGRNHVDGEHGSDRLIAHELSHQWFGNSLTVASWQHIWLHEGFACYAEWLWSENSGGPTAQQRAKTSWNRLRGLPQDFVLSDPGPDLMFDDRLYKRGALALHAVRCTLGDEVFFTMLREWTAANRFGNVTTAAFVDHVTRYAPEERVRRLLAAWLDFPALPTLPR</sequence>
<feature type="domain" description="Peptidase M1 membrane alanine aminopeptidase" evidence="16">
    <location>
        <begin position="243"/>
        <end position="434"/>
    </location>
</feature>
<dbReference type="Gene3D" id="1.10.390.10">
    <property type="entry name" value="Neutral Protease Domain 2"/>
    <property type="match status" value="1"/>
</dbReference>
<evidence type="ECO:0000256" key="13">
    <source>
        <dbReference type="ARBA" id="ARBA00031533"/>
    </source>
</evidence>
<evidence type="ECO:0000256" key="14">
    <source>
        <dbReference type="PIRSR" id="PIRSR634015-1"/>
    </source>
</evidence>
<dbReference type="Proteomes" id="UP000230161">
    <property type="component" value="Unassembled WGS sequence"/>
</dbReference>
<reference evidence="18 19" key="1">
    <citation type="submission" date="2017-11" db="EMBL/GenBank/DDBJ databases">
        <title>Genomic Encyclopedia of Archaeal and Bacterial Type Strains, Phase II (KMG-II): From Individual Species to Whole Genera.</title>
        <authorList>
            <person name="Goeker M."/>
        </authorList>
    </citation>
    <scope>NUCLEOTIDE SEQUENCE [LARGE SCALE GENOMIC DNA]</scope>
    <source>
        <strain evidence="18 19">DSM 25625</strain>
    </source>
</reference>
<dbReference type="GO" id="GO:0008237">
    <property type="term" value="F:metallopeptidase activity"/>
    <property type="evidence" value="ECO:0007669"/>
    <property type="project" value="UniProtKB-KW"/>
</dbReference>
<keyword evidence="7" id="KW-0645">Protease</keyword>
<comment type="cofactor">
    <cofactor evidence="15">
        <name>Zn(2+)</name>
        <dbReference type="ChEBI" id="CHEBI:29105"/>
    </cofactor>
    <text evidence="15">Binds 1 zinc ion per subunit.</text>
</comment>
<keyword evidence="8 15" id="KW-0479">Metal-binding</keyword>
<evidence type="ECO:0000313" key="18">
    <source>
        <dbReference type="EMBL" id="PJJ61548.1"/>
    </source>
</evidence>
<feature type="domain" description="Aminopeptidase N-like N-terminal" evidence="17">
    <location>
        <begin position="31"/>
        <end position="202"/>
    </location>
</feature>
<dbReference type="Pfam" id="PF17900">
    <property type="entry name" value="Peptidase_M1_N"/>
    <property type="match status" value="1"/>
</dbReference>
<evidence type="ECO:0000313" key="19">
    <source>
        <dbReference type="Proteomes" id="UP000230161"/>
    </source>
</evidence>
<dbReference type="CDD" id="cd09603">
    <property type="entry name" value="M1_APN_like"/>
    <property type="match status" value="1"/>
</dbReference>
<evidence type="ECO:0000256" key="6">
    <source>
        <dbReference type="ARBA" id="ARBA00022490"/>
    </source>
</evidence>
<feature type="binding site" evidence="15">
    <location>
        <position position="321"/>
    </location>
    <ligand>
        <name>Zn(2+)</name>
        <dbReference type="ChEBI" id="CHEBI:29105"/>
        <note>catalytic</note>
    </ligand>
</feature>
<dbReference type="GO" id="GO:0016285">
    <property type="term" value="F:alanyl aminopeptidase activity"/>
    <property type="evidence" value="ECO:0007669"/>
    <property type="project" value="UniProtKB-EC"/>
</dbReference>
<evidence type="ECO:0000259" key="17">
    <source>
        <dbReference type="Pfam" id="PF17900"/>
    </source>
</evidence>
<evidence type="ECO:0000256" key="12">
    <source>
        <dbReference type="ARBA" id="ARBA00029811"/>
    </source>
</evidence>
<gene>
    <name evidence="18" type="ORF">CLV54_2493</name>
</gene>
<keyword evidence="10 15" id="KW-0862">Zinc</keyword>
<dbReference type="PANTHER" id="PTHR45726">
    <property type="entry name" value="LEUKOTRIENE A-4 HYDROLASE"/>
    <property type="match status" value="1"/>
</dbReference>
<dbReference type="SUPFAM" id="SSF63737">
    <property type="entry name" value="Leukotriene A4 hydrolase N-terminal domain"/>
    <property type="match status" value="1"/>
</dbReference>
<evidence type="ECO:0000256" key="11">
    <source>
        <dbReference type="ARBA" id="ARBA00023049"/>
    </source>
</evidence>
<dbReference type="InterPro" id="IPR027268">
    <property type="entry name" value="Peptidase_M4/M1_CTD_sf"/>
</dbReference>
<feature type="active site" description="Proton acceptor" evidence="14">
    <location>
        <position position="299"/>
    </location>
</feature>
<evidence type="ECO:0000256" key="4">
    <source>
        <dbReference type="ARBA" id="ARBA00012564"/>
    </source>
</evidence>
<dbReference type="InterPro" id="IPR014782">
    <property type="entry name" value="Peptidase_M1_dom"/>
</dbReference>
<evidence type="ECO:0000256" key="9">
    <source>
        <dbReference type="ARBA" id="ARBA00022801"/>
    </source>
</evidence>
<dbReference type="RefSeq" id="WP_100345275.1">
    <property type="nucleotide sequence ID" value="NZ_PGFB01000004.1"/>
</dbReference>
<dbReference type="InterPro" id="IPR034015">
    <property type="entry name" value="M1_LTA4H"/>
</dbReference>
<dbReference type="GO" id="GO:0008270">
    <property type="term" value="F:zinc ion binding"/>
    <property type="evidence" value="ECO:0007669"/>
    <property type="project" value="InterPro"/>
</dbReference>
<keyword evidence="6" id="KW-0963">Cytoplasm</keyword>
<name>A0A2M9BUC1_9MICO</name>